<dbReference type="RefSeq" id="WP_345304974.1">
    <property type="nucleotide sequence ID" value="NZ_BAABJE010000030.1"/>
</dbReference>
<proteinExistence type="predicted"/>
<feature type="region of interest" description="Disordered" evidence="1">
    <location>
        <begin position="18"/>
        <end position="50"/>
    </location>
</feature>
<accession>A0ABP9CHE5</accession>
<gene>
    <name evidence="2" type="ORF">GCM10023307_38260</name>
</gene>
<dbReference type="EMBL" id="BAABJE010000030">
    <property type="protein sequence ID" value="GAA4807829.1"/>
    <property type="molecule type" value="Genomic_DNA"/>
</dbReference>
<sequence length="128" mass="14395">MTIDRLSSLSAQIAALRAEMSRKSGDSRRKRDADDVENASVPAHEAKRDPDELRKQLVEIVRGVGVDDADALEQVRGRVVKAVLLWEFGQELREHAEWQPMVETIAGAMAADDRFRNAFNRLIVDLQV</sequence>
<evidence type="ECO:0000256" key="1">
    <source>
        <dbReference type="SAM" id="MobiDB-lite"/>
    </source>
</evidence>
<protein>
    <submittedName>
        <fullName evidence="2">Uncharacterized protein</fullName>
    </submittedName>
</protein>
<dbReference type="Proteomes" id="UP001499959">
    <property type="component" value="Unassembled WGS sequence"/>
</dbReference>
<reference evidence="3" key="1">
    <citation type="journal article" date="2019" name="Int. J. Syst. Evol. Microbiol.">
        <title>The Global Catalogue of Microorganisms (GCM) 10K type strain sequencing project: providing services to taxonomists for standard genome sequencing and annotation.</title>
        <authorList>
            <consortium name="The Broad Institute Genomics Platform"/>
            <consortium name="The Broad Institute Genome Sequencing Center for Infectious Disease"/>
            <person name="Wu L."/>
            <person name="Ma J."/>
        </authorList>
    </citation>
    <scope>NUCLEOTIDE SEQUENCE [LARGE SCALE GENOMIC DNA]</scope>
    <source>
        <strain evidence="3">JCM 18204</strain>
    </source>
</reference>
<name>A0ABP9CHE5_9GAMM</name>
<evidence type="ECO:0000313" key="3">
    <source>
        <dbReference type="Proteomes" id="UP001499959"/>
    </source>
</evidence>
<keyword evidence="3" id="KW-1185">Reference proteome</keyword>
<feature type="compositionally biased region" description="Basic and acidic residues" evidence="1">
    <location>
        <begin position="19"/>
        <end position="33"/>
    </location>
</feature>
<comment type="caution">
    <text evidence="2">The sequence shown here is derived from an EMBL/GenBank/DDBJ whole genome shotgun (WGS) entry which is preliminary data.</text>
</comment>
<evidence type="ECO:0000313" key="2">
    <source>
        <dbReference type="EMBL" id="GAA4807829.1"/>
    </source>
</evidence>
<organism evidence="2 3">
    <name type="scientific">Lysobacter hankyongensis</name>
    <dbReference type="NCBI Taxonomy" id="1176535"/>
    <lineage>
        <taxon>Bacteria</taxon>
        <taxon>Pseudomonadati</taxon>
        <taxon>Pseudomonadota</taxon>
        <taxon>Gammaproteobacteria</taxon>
        <taxon>Lysobacterales</taxon>
        <taxon>Lysobacteraceae</taxon>
        <taxon>Lysobacter</taxon>
    </lineage>
</organism>